<evidence type="ECO:0000313" key="7">
    <source>
        <dbReference type="Proteomes" id="UP001500711"/>
    </source>
</evidence>
<keyword evidence="7" id="KW-1185">Reference proteome</keyword>
<evidence type="ECO:0000259" key="4">
    <source>
        <dbReference type="Pfam" id="PF01555"/>
    </source>
</evidence>
<comment type="caution">
    <text evidence="6">The sequence shown here is derived from an EMBL/GenBank/DDBJ whole genome shotgun (WGS) entry which is preliminary data.</text>
</comment>
<dbReference type="InterPro" id="IPR054557">
    <property type="entry name" value="NA-iREase1_dom"/>
</dbReference>
<dbReference type="SUPFAM" id="SSF53335">
    <property type="entry name" value="S-adenosyl-L-methionine-dependent methyltransferases"/>
    <property type="match status" value="1"/>
</dbReference>
<sequence length="545" mass="61549">MGTGWRDRLFYGDNLDILRRHVSDESVDLVYLDPPFNSNRSYNVLFKHSGGEDSQAQIEAFDDTWVWSQEAEAQYGEILNGGAPVKVADAIEAMRRLLGENDVLAYLVMMTARLVELHRVLKPSGSLFLHCDPTASHYLKVLLDAIFEPVNFRNELIWQRVLAKGLMTRRLPTNHDVILAYAKGESSQWVETEFFKPYDELRLDAKTAAKYSLRDADGRRYQLTSLINPNQDRPNLTYSFLGVTRVWRWTKERMQKAYEDGLVVQTAPGRVPRLKRYLDEQRGLPFGDVWTDIPPINARAAERLGYPTQKPLALLERIIRMASNEGDVVLDPFCGCGTTIDAAQKLNRRWIGVDITYLAVDLIEKRLRATYGDAILDTFTVVGIPRDVEAARALFARSPFEFERWAVSLVDGQPNERQVADKGVDGIIRFPVDGKGGTGRVVVSVKGGRQLAPSMVRDLAGTVASHRAHAGILITLEKPTRGMIDEVHRSGIFHADRQGRPYPKLQLFSISELLRGKRPDLPPVMLPYIQAQRRSAENLQLALDI</sequence>
<protein>
    <submittedName>
        <fullName evidence="6">Site-specific DNA-methyltransferase</fullName>
    </submittedName>
</protein>
<evidence type="ECO:0000256" key="1">
    <source>
        <dbReference type="ARBA" id="ARBA00006594"/>
    </source>
</evidence>
<dbReference type="Gene3D" id="3.40.50.150">
    <property type="entry name" value="Vaccinia Virus protein VP39"/>
    <property type="match status" value="1"/>
</dbReference>
<dbReference type="PRINTS" id="PR00508">
    <property type="entry name" value="S21N4MTFRASE"/>
</dbReference>
<reference evidence="7" key="1">
    <citation type="journal article" date="2019" name="Int. J. Syst. Evol. Microbiol.">
        <title>The Global Catalogue of Microorganisms (GCM) 10K type strain sequencing project: providing services to taxonomists for standard genome sequencing and annotation.</title>
        <authorList>
            <consortium name="The Broad Institute Genomics Platform"/>
            <consortium name="The Broad Institute Genome Sequencing Center for Infectious Disease"/>
            <person name="Wu L."/>
            <person name="Ma J."/>
        </authorList>
    </citation>
    <scope>NUCLEOTIDE SEQUENCE [LARGE SCALE GENOMIC DNA]</scope>
    <source>
        <strain evidence="7">JCM 17494</strain>
    </source>
</reference>
<dbReference type="Pfam" id="PF01555">
    <property type="entry name" value="N6_N4_Mtase"/>
    <property type="match status" value="1"/>
</dbReference>
<keyword evidence="2" id="KW-0489">Methyltransferase</keyword>
<gene>
    <name evidence="6" type="ORF">GCM10022267_91610</name>
</gene>
<dbReference type="InterPro" id="IPR002941">
    <property type="entry name" value="DNA_methylase_N4/N6"/>
</dbReference>
<dbReference type="PANTHER" id="PTHR13370">
    <property type="entry name" value="RNA METHYLASE-RELATED"/>
    <property type="match status" value="1"/>
</dbReference>
<name>A0ABP7CLM1_9PSEU</name>
<evidence type="ECO:0000256" key="3">
    <source>
        <dbReference type="ARBA" id="ARBA00022679"/>
    </source>
</evidence>
<evidence type="ECO:0000256" key="2">
    <source>
        <dbReference type="ARBA" id="ARBA00022603"/>
    </source>
</evidence>
<dbReference type="InterPro" id="IPR029063">
    <property type="entry name" value="SAM-dependent_MTases_sf"/>
</dbReference>
<dbReference type="Proteomes" id="UP001500711">
    <property type="component" value="Unassembled WGS sequence"/>
</dbReference>
<evidence type="ECO:0000259" key="5">
    <source>
        <dbReference type="Pfam" id="PF22722"/>
    </source>
</evidence>
<keyword evidence="3" id="KW-0808">Transferase</keyword>
<dbReference type="InterPro" id="IPR001091">
    <property type="entry name" value="RM_Methyltransferase"/>
</dbReference>
<dbReference type="PANTHER" id="PTHR13370:SF24">
    <property type="entry name" value="TYPE III RESTRICTION-MODIFICATION ENZYME STYLTI MOD SUBUNIT"/>
    <property type="match status" value="1"/>
</dbReference>
<dbReference type="PROSITE" id="PS00092">
    <property type="entry name" value="N6_MTASE"/>
    <property type="match status" value="1"/>
</dbReference>
<evidence type="ECO:0000313" key="6">
    <source>
        <dbReference type="EMBL" id="GAA3691191.1"/>
    </source>
</evidence>
<comment type="similarity">
    <text evidence="1">Belongs to the N(4)/N(6)-methyltransferase family.</text>
</comment>
<proteinExistence type="inferred from homology"/>
<organism evidence="6 7">
    <name type="scientific">Lentzea roselyniae</name>
    <dbReference type="NCBI Taxonomy" id="531940"/>
    <lineage>
        <taxon>Bacteria</taxon>
        <taxon>Bacillati</taxon>
        <taxon>Actinomycetota</taxon>
        <taxon>Actinomycetes</taxon>
        <taxon>Pseudonocardiales</taxon>
        <taxon>Pseudonocardiaceae</taxon>
        <taxon>Lentzea</taxon>
    </lineage>
</organism>
<dbReference type="InterPro" id="IPR002052">
    <property type="entry name" value="DNA_methylase_N6_adenine_CS"/>
</dbReference>
<feature type="domain" description="NACHT-associated inactive Restriction Endonuclease 1 sensor" evidence="5">
    <location>
        <begin position="415"/>
        <end position="499"/>
    </location>
</feature>
<dbReference type="Pfam" id="PF22722">
    <property type="entry name" value="NA-iREase1"/>
    <property type="match status" value="1"/>
</dbReference>
<feature type="domain" description="DNA methylase N-4/N-6" evidence="4">
    <location>
        <begin position="27"/>
        <end position="364"/>
    </location>
</feature>
<dbReference type="EMBL" id="BAABBE010000110">
    <property type="protein sequence ID" value="GAA3691191.1"/>
    <property type="molecule type" value="Genomic_DNA"/>
</dbReference>
<accession>A0ABP7CLM1</accession>
<dbReference type="RefSeq" id="WP_346137407.1">
    <property type="nucleotide sequence ID" value="NZ_BAABBE010000110.1"/>
</dbReference>